<dbReference type="PANTHER" id="PTHR30329">
    <property type="entry name" value="STATOR ELEMENT OF FLAGELLAR MOTOR COMPLEX"/>
    <property type="match status" value="1"/>
</dbReference>
<proteinExistence type="inferred from homology"/>
<feature type="signal peptide" evidence="10">
    <location>
        <begin position="1"/>
        <end position="17"/>
    </location>
</feature>
<reference evidence="13" key="1">
    <citation type="submission" date="2017-04" db="EMBL/GenBank/DDBJ databases">
        <authorList>
            <person name="Varghese N."/>
            <person name="Submissions S."/>
        </authorList>
    </citation>
    <scope>NUCLEOTIDE SEQUENCE [LARGE SCALE GENOMIC DNA]</scope>
    <source>
        <strain evidence="13">DSM 22618</strain>
    </source>
</reference>
<dbReference type="PROSITE" id="PS51123">
    <property type="entry name" value="OMPA_2"/>
    <property type="match status" value="1"/>
</dbReference>
<evidence type="ECO:0000256" key="10">
    <source>
        <dbReference type="SAM" id="SignalP"/>
    </source>
</evidence>
<evidence type="ECO:0000313" key="13">
    <source>
        <dbReference type="Proteomes" id="UP000192920"/>
    </source>
</evidence>
<comment type="function">
    <text evidence="8">Part of the Tol-Pal system, which plays a role in outer membrane invagination during cell division and is important for maintaining outer membrane integrity.</text>
</comment>
<keyword evidence="3 8" id="KW-0472">Membrane</keyword>
<dbReference type="InterPro" id="IPR014169">
    <property type="entry name" value="Pal_lipo_C"/>
</dbReference>
<dbReference type="PROSITE" id="PS51257">
    <property type="entry name" value="PROKAR_LIPOPROTEIN"/>
    <property type="match status" value="1"/>
</dbReference>
<feature type="compositionally biased region" description="Basic and acidic residues" evidence="9">
    <location>
        <begin position="167"/>
        <end position="178"/>
    </location>
</feature>
<comment type="similarity">
    <text evidence="8">Belongs to the Pal lipoprotein family.</text>
</comment>
<feature type="chain" id="PRO_5012170155" description="Peptidoglycan-associated lipoprotein" evidence="10">
    <location>
        <begin position="18"/>
        <end position="178"/>
    </location>
</feature>
<dbReference type="InterPro" id="IPR006664">
    <property type="entry name" value="OMP_bac"/>
</dbReference>
<evidence type="ECO:0000256" key="4">
    <source>
        <dbReference type="ARBA" id="ARBA00023139"/>
    </source>
</evidence>
<keyword evidence="2 8" id="KW-0732">Signal</keyword>
<evidence type="ECO:0000256" key="5">
    <source>
        <dbReference type="ARBA" id="ARBA00023237"/>
    </source>
</evidence>
<dbReference type="PANTHER" id="PTHR30329:SF21">
    <property type="entry name" value="LIPOPROTEIN YIAD-RELATED"/>
    <property type="match status" value="1"/>
</dbReference>
<dbReference type="InterPro" id="IPR039001">
    <property type="entry name" value="Pal"/>
</dbReference>
<dbReference type="InterPro" id="IPR036737">
    <property type="entry name" value="OmpA-like_sf"/>
</dbReference>
<dbReference type="STRING" id="1123014.SAMN02745746_00081"/>
<evidence type="ECO:0000259" key="11">
    <source>
        <dbReference type="PROSITE" id="PS51123"/>
    </source>
</evidence>
<dbReference type="HAMAP" id="MF_02204">
    <property type="entry name" value="Pal"/>
    <property type="match status" value="1"/>
</dbReference>
<keyword evidence="7 8" id="KW-0131">Cell cycle</keyword>
<dbReference type="Proteomes" id="UP000192920">
    <property type="component" value="Unassembled WGS sequence"/>
</dbReference>
<keyword evidence="5 8" id="KW-0998">Cell outer membrane</keyword>
<feature type="domain" description="OmpA-like" evidence="11">
    <location>
        <begin position="62"/>
        <end position="178"/>
    </location>
</feature>
<keyword evidence="4 8" id="KW-0564">Palmitate</keyword>
<evidence type="ECO:0000256" key="8">
    <source>
        <dbReference type="HAMAP-Rule" id="MF_02204"/>
    </source>
</evidence>
<dbReference type="RefSeq" id="WP_085274482.1">
    <property type="nucleotide sequence ID" value="NZ_FXAG01000001.1"/>
</dbReference>
<feature type="region of interest" description="Disordered" evidence="9">
    <location>
        <begin position="152"/>
        <end position="178"/>
    </location>
</feature>
<evidence type="ECO:0000313" key="12">
    <source>
        <dbReference type="EMBL" id="SME92502.1"/>
    </source>
</evidence>
<dbReference type="GO" id="GO:0009279">
    <property type="term" value="C:cell outer membrane"/>
    <property type="evidence" value="ECO:0007669"/>
    <property type="project" value="UniProtKB-SubCell"/>
</dbReference>
<evidence type="ECO:0000256" key="1">
    <source>
        <dbReference type="ARBA" id="ARBA00022618"/>
    </source>
</evidence>
<dbReference type="PRINTS" id="PR01021">
    <property type="entry name" value="OMPADOMAIN"/>
</dbReference>
<organism evidence="12 13">
    <name type="scientific">Pseudogulbenkiania subflava DSM 22618</name>
    <dbReference type="NCBI Taxonomy" id="1123014"/>
    <lineage>
        <taxon>Bacteria</taxon>
        <taxon>Pseudomonadati</taxon>
        <taxon>Pseudomonadota</taxon>
        <taxon>Betaproteobacteria</taxon>
        <taxon>Neisseriales</taxon>
        <taxon>Chromobacteriaceae</taxon>
        <taxon>Pseudogulbenkiania</taxon>
    </lineage>
</organism>
<gene>
    <name evidence="8" type="primary">pal</name>
    <name evidence="12" type="ORF">SAMN02745746_00081</name>
</gene>
<keyword evidence="1 8" id="KW-0132">Cell division</keyword>
<feature type="compositionally biased region" description="Polar residues" evidence="9">
    <location>
        <begin position="26"/>
        <end position="43"/>
    </location>
</feature>
<dbReference type="Gene3D" id="3.30.1330.60">
    <property type="entry name" value="OmpA-like domain"/>
    <property type="match status" value="1"/>
</dbReference>
<evidence type="ECO:0000256" key="9">
    <source>
        <dbReference type="SAM" id="MobiDB-lite"/>
    </source>
</evidence>
<dbReference type="AlphaFoldDB" id="A0A1Y6B501"/>
<sequence length="178" mass="18758">MNLKHLLIGTATVALLAACSSTKPLETAAPTENGSAGAGQSATLPADTGAAGQGTVAVDPLKDPNSPLSKRSVYFDFDSSAVKQSEQQTVANHAEYLKGHPNRKVVIQGNTDARGSREYNLGLGQRRAESVKNAMQVIGVKENQLEAVSFGKEKPKATGNTEADYAQNRRADIAYDGE</sequence>
<dbReference type="InterPro" id="IPR050330">
    <property type="entry name" value="Bact_OuterMem_StrucFunc"/>
</dbReference>
<dbReference type="PROSITE" id="PS01068">
    <property type="entry name" value="OMPA_1"/>
    <property type="match status" value="1"/>
</dbReference>
<dbReference type="GO" id="GO:0051301">
    <property type="term" value="P:cell division"/>
    <property type="evidence" value="ECO:0007669"/>
    <property type="project" value="UniProtKB-UniRule"/>
</dbReference>
<keyword evidence="6 8" id="KW-0449">Lipoprotein</keyword>
<dbReference type="EMBL" id="FXAG01000001">
    <property type="protein sequence ID" value="SME92502.1"/>
    <property type="molecule type" value="Genomic_DNA"/>
</dbReference>
<dbReference type="InterPro" id="IPR006665">
    <property type="entry name" value="OmpA-like"/>
</dbReference>
<dbReference type="InterPro" id="IPR006690">
    <property type="entry name" value="OMPA-like_CS"/>
</dbReference>
<accession>A0A1Y6B501</accession>
<keyword evidence="13" id="KW-1185">Reference proteome</keyword>
<evidence type="ECO:0000256" key="7">
    <source>
        <dbReference type="ARBA" id="ARBA00023306"/>
    </source>
</evidence>
<dbReference type="NCBIfam" id="TIGR02802">
    <property type="entry name" value="Pal_lipo"/>
    <property type="match status" value="1"/>
</dbReference>
<dbReference type="CDD" id="cd07185">
    <property type="entry name" value="OmpA_C-like"/>
    <property type="match status" value="1"/>
</dbReference>
<name>A0A1Y6B501_9NEIS</name>
<protein>
    <recommendedName>
        <fullName evidence="8">Peptidoglycan-associated lipoprotein</fullName>
        <shortName evidence="8">PAL</shortName>
    </recommendedName>
</protein>
<comment type="subunit">
    <text evidence="8">The Tol-Pal system is composed of five core proteins: the inner membrane proteins TolA, TolQ and TolR, the periplasmic protein TolB and the outer membrane protein Pal. They form a network linking the inner and outer membranes and the peptidoglycan layer.</text>
</comment>
<evidence type="ECO:0000256" key="6">
    <source>
        <dbReference type="ARBA" id="ARBA00023288"/>
    </source>
</evidence>
<evidence type="ECO:0000256" key="3">
    <source>
        <dbReference type="ARBA" id="ARBA00023136"/>
    </source>
</evidence>
<comment type="subcellular location">
    <subcellularLocation>
        <location evidence="8">Cell outer membrane</location>
        <topology evidence="8">Lipid-anchor</topology>
    </subcellularLocation>
</comment>
<dbReference type="Pfam" id="PF00691">
    <property type="entry name" value="OmpA"/>
    <property type="match status" value="1"/>
</dbReference>
<feature type="region of interest" description="Disordered" evidence="9">
    <location>
        <begin position="26"/>
        <end position="65"/>
    </location>
</feature>
<dbReference type="SUPFAM" id="SSF103088">
    <property type="entry name" value="OmpA-like"/>
    <property type="match status" value="1"/>
</dbReference>
<evidence type="ECO:0000256" key="2">
    <source>
        <dbReference type="ARBA" id="ARBA00022729"/>
    </source>
</evidence>